<evidence type="ECO:0000256" key="8">
    <source>
        <dbReference type="ARBA" id="ARBA00022553"/>
    </source>
</evidence>
<dbReference type="OrthoDB" id="1854502at2759"/>
<evidence type="ECO:0000256" key="2">
    <source>
        <dbReference type="ARBA" id="ARBA00004514"/>
    </source>
</evidence>
<protein>
    <recommendedName>
        <fullName evidence="14">Oxysterol-binding protein</fullName>
    </recommendedName>
</protein>
<dbReference type="InterPro" id="IPR018494">
    <property type="entry name" value="Oxysterol-bd_CS"/>
</dbReference>
<feature type="region of interest" description="Disordered" evidence="16">
    <location>
        <begin position="1"/>
        <end position="22"/>
    </location>
</feature>
<keyword evidence="19" id="KW-1185">Reference proteome</keyword>
<dbReference type="GO" id="GO:0120015">
    <property type="term" value="F:sterol transfer activity"/>
    <property type="evidence" value="ECO:0007669"/>
    <property type="project" value="UniProtKB-ARBA"/>
</dbReference>
<evidence type="ECO:0000256" key="7">
    <source>
        <dbReference type="ARBA" id="ARBA00022490"/>
    </source>
</evidence>
<feature type="coiled-coil region" evidence="15">
    <location>
        <begin position="357"/>
        <end position="384"/>
    </location>
</feature>
<name>A0A7J7K8V9_BUGNE</name>
<proteinExistence type="inferred from homology"/>
<evidence type="ECO:0000256" key="16">
    <source>
        <dbReference type="SAM" id="MobiDB-lite"/>
    </source>
</evidence>
<keyword evidence="15" id="KW-0175">Coiled coil</keyword>
<dbReference type="FunFam" id="2.40.160.120:FF:000001">
    <property type="entry name" value="Oxysterol-binding protein"/>
    <property type="match status" value="1"/>
</dbReference>
<dbReference type="PROSITE" id="PS50003">
    <property type="entry name" value="PH_DOMAIN"/>
    <property type="match status" value="1"/>
</dbReference>
<evidence type="ECO:0000259" key="17">
    <source>
        <dbReference type="PROSITE" id="PS50003"/>
    </source>
</evidence>
<dbReference type="PROSITE" id="PS01013">
    <property type="entry name" value="OSBP"/>
    <property type="match status" value="1"/>
</dbReference>
<evidence type="ECO:0000256" key="1">
    <source>
        <dbReference type="ARBA" id="ARBA00004236"/>
    </source>
</evidence>
<dbReference type="GO" id="GO:0005829">
    <property type="term" value="C:cytosol"/>
    <property type="evidence" value="ECO:0007669"/>
    <property type="project" value="UniProtKB-SubCell"/>
</dbReference>
<feature type="region of interest" description="Disordered" evidence="16">
    <location>
        <begin position="440"/>
        <end position="465"/>
    </location>
</feature>
<dbReference type="Gene3D" id="2.40.160.120">
    <property type="match status" value="1"/>
</dbReference>
<dbReference type="Gene3D" id="3.30.70.3490">
    <property type="match status" value="1"/>
</dbReference>
<dbReference type="FunFam" id="2.30.29.30:FF:000011">
    <property type="entry name" value="Oxysterol-binding protein"/>
    <property type="match status" value="1"/>
</dbReference>
<dbReference type="PANTHER" id="PTHR10972">
    <property type="entry name" value="OXYSTEROL-BINDING PROTEIN-RELATED"/>
    <property type="match status" value="1"/>
</dbReference>
<keyword evidence="9" id="KW-0256">Endoplasmic reticulum</keyword>
<dbReference type="GO" id="GO:0006699">
    <property type="term" value="P:bile acid biosynthetic process"/>
    <property type="evidence" value="ECO:0007669"/>
    <property type="project" value="UniProtKB-ARBA"/>
</dbReference>
<dbReference type="GO" id="GO:0005886">
    <property type="term" value="C:plasma membrane"/>
    <property type="evidence" value="ECO:0007669"/>
    <property type="project" value="UniProtKB-SubCell"/>
</dbReference>
<dbReference type="GO" id="GO:0015485">
    <property type="term" value="F:cholesterol binding"/>
    <property type="evidence" value="ECO:0007669"/>
    <property type="project" value="TreeGrafter"/>
</dbReference>
<comment type="similarity">
    <text evidence="4 13">Belongs to the OSBP family.</text>
</comment>
<dbReference type="InterPro" id="IPR001849">
    <property type="entry name" value="PH_domain"/>
</dbReference>
<feature type="region of interest" description="Disordered" evidence="16">
    <location>
        <begin position="394"/>
        <end position="416"/>
    </location>
</feature>
<dbReference type="InterPro" id="IPR000648">
    <property type="entry name" value="Oxysterol-bd"/>
</dbReference>
<keyword evidence="12" id="KW-0472">Membrane</keyword>
<feature type="region of interest" description="Disordered" evidence="16">
    <location>
        <begin position="260"/>
        <end position="299"/>
    </location>
</feature>
<dbReference type="InterPro" id="IPR037239">
    <property type="entry name" value="OSBP_sf"/>
</dbReference>
<gene>
    <name evidence="18" type="ORF">EB796_006629</name>
</gene>
<evidence type="ECO:0000256" key="3">
    <source>
        <dbReference type="ARBA" id="ARBA00004586"/>
    </source>
</evidence>
<dbReference type="PANTHER" id="PTHR10972:SF203">
    <property type="entry name" value="OXYSTEROL-BINDING PROTEIN HOMOLOG 3"/>
    <property type="match status" value="1"/>
</dbReference>
<keyword evidence="8" id="KW-0597">Phosphoprotein</keyword>
<comment type="caution">
    <text evidence="18">The sequence shown here is derived from an EMBL/GenBank/DDBJ whole genome shotgun (WGS) entry which is preliminary data.</text>
</comment>
<keyword evidence="6" id="KW-1003">Cell membrane</keyword>
<evidence type="ECO:0000256" key="10">
    <source>
        <dbReference type="ARBA" id="ARBA00023055"/>
    </source>
</evidence>
<dbReference type="InterPro" id="IPR041680">
    <property type="entry name" value="PH_8"/>
</dbReference>
<evidence type="ECO:0000256" key="5">
    <source>
        <dbReference type="ARBA" id="ARBA00022448"/>
    </source>
</evidence>
<dbReference type="Proteomes" id="UP000593567">
    <property type="component" value="Unassembled WGS sequence"/>
</dbReference>
<dbReference type="Pfam" id="PF01237">
    <property type="entry name" value="Oxysterol_BP"/>
    <property type="match status" value="1"/>
</dbReference>
<dbReference type="Gene3D" id="2.30.29.30">
    <property type="entry name" value="Pleckstrin-homology domain (PH domain)/Phosphotyrosine-binding domain (PTB)"/>
    <property type="match status" value="1"/>
</dbReference>
<evidence type="ECO:0000313" key="18">
    <source>
        <dbReference type="EMBL" id="KAF6035070.1"/>
    </source>
</evidence>
<keyword evidence="10 14" id="KW-0445">Lipid transport</keyword>
<feature type="coiled-coil region" evidence="15">
    <location>
        <begin position="794"/>
        <end position="821"/>
    </location>
</feature>
<dbReference type="EMBL" id="VXIV02000943">
    <property type="protein sequence ID" value="KAF6035070.1"/>
    <property type="molecule type" value="Genomic_DNA"/>
</dbReference>
<evidence type="ECO:0000256" key="12">
    <source>
        <dbReference type="ARBA" id="ARBA00023136"/>
    </source>
</evidence>
<dbReference type="GO" id="GO:0005634">
    <property type="term" value="C:nucleus"/>
    <property type="evidence" value="ECO:0007669"/>
    <property type="project" value="UniProtKB-ARBA"/>
</dbReference>
<feature type="compositionally biased region" description="Low complexity" evidence="16">
    <location>
        <begin position="267"/>
        <end position="279"/>
    </location>
</feature>
<dbReference type="SUPFAM" id="SSF144000">
    <property type="entry name" value="Oxysterol-binding protein-like"/>
    <property type="match status" value="1"/>
</dbReference>
<feature type="domain" description="PH" evidence="17">
    <location>
        <begin position="38"/>
        <end position="133"/>
    </location>
</feature>
<feature type="compositionally biased region" description="Low complexity" evidence="16">
    <location>
        <begin position="447"/>
        <end position="461"/>
    </location>
</feature>
<dbReference type="SUPFAM" id="SSF50729">
    <property type="entry name" value="PH domain-like"/>
    <property type="match status" value="1"/>
</dbReference>
<evidence type="ECO:0000256" key="11">
    <source>
        <dbReference type="ARBA" id="ARBA00023121"/>
    </source>
</evidence>
<dbReference type="AlphaFoldDB" id="A0A7J7K8V9"/>
<accession>A0A7J7K8V9</accession>
<evidence type="ECO:0000256" key="6">
    <source>
        <dbReference type="ARBA" id="ARBA00022475"/>
    </source>
</evidence>
<sequence>MAGEVNFTPDGRKQRKQSRSEWEIVGGLKDGEKYEERPMKFDGFLHKKRNPPLKGWHRRYFVLEEGILIYSKTPSDHQKGRHHGKIDVGLSVLSFNRRKKKIDIDSEDFVCHIRTKNSKWFEEWITNLKKHRLYRHNELSYGTCEAPLLTQITTEDEKFVSVSQSVPGGSLRGGSLPSQSKVIAWLIDNNGNEQCDKDLKAAQSQLSDLETLIEKLETQLPMACYHSHPHDLSPQLSFEAPKRGSISKILSFKSSHKKERRLADTVSSKSSASNPSLSSKFAIGDHDRSERPSSISSNSDSVQELKLCSEFISKSNQVYSLLKNLSRRIGTERDRLRHALQDTSIIQATQPATELYVQSLKQMLQEGIKQNEELKARLTNSEDTLGDSLAENFTKITLPPSPSSEKRNSLIKSKVNRSQSLSSKASELFFDATDYMIEETVDEEDNVSTVSSDSSSSSFSDQDLETGLSEEIITDDRNLKISEICKTGRRSTLPAPMSSSDTGLLSILTKNIGKDLTRISMPVTLNEPLNTLQILCEELEYSDLLDKASSFSDPFERMIYVAAFAVSSYASTNTRAATKPFNPILGETYECIRLDKGWKFVAEQVSHHPPISACHADSQNFIFKQDCRVKTKFWGKSMEIHPVGSVSVELTRHNEEYKWKKVTTCVHNVLGGQRWVDQYGEMNISCQGIKCKLNFVKASYWSNKKHEVHGTITGPGDEVKIYLFGKWTEALYCTSKTDHQSNRCIWRAGNLPEDHELYYGFTRFAVELNELQSNEATYLPRTDTRFRPDQRFLEEGKIDEAEAAKQRVEKLQREARKEREAKSIEYKPRWFNKVEKDKTETYLFNEDYWSCKREPGFDEVDNIPQLW</sequence>
<dbReference type="InterPro" id="IPR011993">
    <property type="entry name" value="PH-like_dom_sf"/>
</dbReference>
<feature type="coiled-coil region" evidence="15">
    <location>
        <begin position="192"/>
        <end position="219"/>
    </location>
</feature>
<dbReference type="GO" id="GO:0097038">
    <property type="term" value="C:perinuclear endoplasmic reticulum"/>
    <property type="evidence" value="ECO:0007669"/>
    <property type="project" value="TreeGrafter"/>
</dbReference>
<comment type="subcellular location">
    <subcellularLocation>
        <location evidence="1">Cell membrane</location>
    </subcellularLocation>
    <subcellularLocation>
        <location evidence="2">Cytoplasm</location>
        <location evidence="2">Cytosol</location>
    </subcellularLocation>
    <subcellularLocation>
        <location evidence="3">Endoplasmic reticulum membrane</location>
    </subcellularLocation>
</comment>
<dbReference type="Pfam" id="PF15409">
    <property type="entry name" value="PH_8"/>
    <property type="match status" value="1"/>
</dbReference>
<evidence type="ECO:0000256" key="14">
    <source>
        <dbReference type="RuleBase" id="RU003845"/>
    </source>
</evidence>
<dbReference type="GO" id="GO:0005789">
    <property type="term" value="C:endoplasmic reticulum membrane"/>
    <property type="evidence" value="ECO:0007669"/>
    <property type="project" value="UniProtKB-SubCell"/>
</dbReference>
<keyword evidence="11" id="KW-0446">Lipid-binding</keyword>
<evidence type="ECO:0000256" key="9">
    <source>
        <dbReference type="ARBA" id="ARBA00022824"/>
    </source>
</evidence>
<reference evidence="18" key="1">
    <citation type="submission" date="2020-06" db="EMBL/GenBank/DDBJ databases">
        <title>Draft genome of Bugula neritina, a colonial animal packing powerful symbionts and potential medicines.</title>
        <authorList>
            <person name="Rayko M."/>
        </authorList>
    </citation>
    <scope>NUCLEOTIDE SEQUENCE [LARGE SCALE GENOMIC DNA]</scope>
    <source>
        <strain evidence="18">Kwan_BN1</strain>
    </source>
</reference>
<organism evidence="18 19">
    <name type="scientific">Bugula neritina</name>
    <name type="common">Brown bryozoan</name>
    <name type="synonym">Sertularia neritina</name>
    <dbReference type="NCBI Taxonomy" id="10212"/>
    <lineage>
        <taxon>Eukaryota</taxon>
        <taxon>Metazoa</taxon>
        <taxon>Spiralia</taxon>
        <taxon>Lophotrochozoa</taxon>
        <taxon>Bryozoa</taxon>
        <taxon>Gymnolaemata</taxon>
        <taxon>Cheilostomatida</taxon>
        <taxon>Flustrina</taxon>
        <taxon>Buguloidea</taxon>
        <taxon>Bugulidae</taxon>
        <taxon>Bugula</taxon>
    </lineage>
</organism>
<evidence type="ECO:0000256" key="13">
    <source>
        <dbReference type="RuleBase" id="RU003844"/>
    </source>
</evidence>
<keyword evidence="5 14" id="KW-0813">Transport</keyword>
<evidence type="ECO:0000313" key="19">
    <source>
        <dbReference type="Proteomes" id="UP000593567"/>
    </source>
</evidence>
<evidence type="ECO:0000256" key="15">
    <source>
        <dbReference type="SAM" id="Coils"/>
    </source>
</evidence>
<dbReference type="SMART" id="SM00233">
    <property type="entry name" value="PH"/>
    <property type="match status" value="1"/>
</dbReference>
<keyword evidence="7" id="KW-0963">Cytoplasm</keyword>
<evidence type="ECO:0000256" key="4">
    <source>
        <dbReference type="ARBA" id="ARBA00008842"/>
    </source>
</evidence>